<reference evidence="9 10" key="1">
    <citation type="journal article" date="2023" name="Hortic Res">
        <title>Pangenome of water caltrop reveals structural variations and asymmetric subgenome divergence after allopolyploidization.</title>
        <authorList>
            <person name="Zhang X."/>
            <person name="Chen Y."/>
            <person name="Wang L."/>
            <person name="Yuan Y."/>
            <person name="Fang M."/>
            <person name="Shi L."/>
            <person name="Lu R."/>
            <person name="Comes H.P."/>
            <person name="Ma Y."/>
            <person name="Chen Y."/>
            <person name="Huang G."/>
            <person name="Zhou Y."/>
            <person name="Zheng Z."/>
            <person name="Qiu Y."/>
        </authorList>
    </citation>
    <scope>NUCLEOTIDE SEQUENCE [LARGE SCALE GENOMIC DNA]</scope>
    <source>
        <tissue evidence="9">Roots</tissue>
    </source>
</reference>
<dbReference type="GO" id="GO:0005737">
    <property type="term" value="C:cytoplasm"/>
    <property type="evidence" value="ECO:0007669"/>
    <property type="project" value="UniProtKB-SubCell"/>
</dbReference>
<evidence type="ECO:0000256" key="2">
    <source>
        <dbReference type="ARBA" id="ARBA00022490"/>
    </source>
</evidence>
<accession>A0AAN7QYB1</accession>
<dbReference type="Gene3D" id="1.25.10.10">
    <property type="entry name" value="Leucine-rich Repeat Variant"/>
    <property type="match status" value="1"/>
</dbReference>
<evidence type="ECO:0000256" key="6">
    <source>
        <dbReference type="ARBA" id="ARBA00058490"/>
    </source>
</evidence>
<evidence type="ECO:0000256" key="4">
    <source>
        <dbReference type="ARBA" id="ARBA00022845"/>
    </source>
</evidence>
<feature type="repeat" description="Pumilio" evidence="7">
    <location>
        <begin position="607"/>
        <end position="642"/>
    </location>
</feature>
<evidence type="ECO:0000256" key="5">
    <source>
        <dbReference type="ARBA" id="ARBA00022884"/>
    </source>
</evidence>
<keyword evidence="3" id="KW-0677">Repeat</keyword>
<comment type="subcellular location">
    <subcellularLocation>
        <location evidence="1">Cytoplasm</location>
    </subcellularLocation>
</comment>
<keyword evidence="10" id="KW-1185">Reference proteome</keyword>
<dbReference type="GO" id="GO:0003729">
    <property type="term" value="F:mRNA binding"/>
    <property type="evidence" value="ECO:0007669"/>
    <property type="project" value="TreeGrafter"/>
</dbReference>
<dbReference type="FunFam" id="1.25.10.10:FF:000237">
    <property type="entry name" value="Pumilio homolog 9"/>
    <property type="match status" value="1"/>
</dbReference>
<dbReference type="CDD" id="cd07920">
    <property type="entry name" value="Pumilio"/>
    <property type="match status" value="1"/>
</dbReference>
<name>A0AAN7QYB1_9MYRT</name>
<evidence type="ECO:0000313" key="10">
    <source>
        <dbReference type="Proteomes" id="UP001345219"/>
    </source>
</evidence>
<dbReference type="Proteomes" id="UP001345219">
    <property type="component" value="Chromosome 13"/>
</dbReference>
<dbReference type="EMBL" id="JAXIOK010000001">
    <property type="protein sequence ID" value="KAK4780620.1"/>
    <property type="molecule type" value="Genomic_DNA"/>
</dbReference>
<feature type="repeat" description="Pumilio" evidence="7">
    <location>
        <begin position="459"/>
        <end position="498"/>
    </location>
</feature>
<dbReference type="AlphaFoldDB" id="A0AAN7QYB1"/>
<dbReference type="PROSITE" id="PS50302">
    <property type="entry name" value="PUM"/>
    <property type="match status" value="6"/>
</dbReference>
<dbReference type="InterPro" id="IPR016024">
    <property type="entry name" value="ARM-type_fold"/>
</dbReference>
<evidence type="ECO:0000259" key="8">
    <source>
        <dbReference type="PROSITE" id="PS50303"/>
    </source>
</evidence>
<dbReference type="SMART" id="SM00025">
    <property type="entry name" value="Pumilio"/>
    <property type="match status" value="8"/>
</dbReference>
<feature type="repeat" description="Pumilio" evidence="7">
    <location>
        <begin position="534"/>
        <end position="570"/>
    </location>
</feature>
<evidence type="ECO:0000256" key="1">
    <source>
        <dbReference type="ARBA" id="ARBA00004496"/>
    </source>
</evidence>
<comment type="caution">
    <text evidence="9">The sequence shown here is derived from an EMBL/GenBank/DDBJ whole genome shotgun (WGS) entry which is preliminary data.</text>
</comment>
<dbReference type="InterPro" id="IPR001313">
    <property type="entry name" value="Pumilio_RNA-bd_rpt"/>
</dbReference>
<protein>
    <recommendedName>
        <fullName evidence="8">PUM-HD domain-containing protein</fullName>
    </recommendedName>
</protein>
<dbReference type="InterPro" id="IPR033712">
    <property type="entry name" value="Pumilio_RNA-bd"/>
</dbReference>
<gene>
    <name evidence="9" type="ORF">SAY87_016726</name>
</gene>
<evidence type="ECO:0000313" key="9">
    <source>
        <dbReference type="EMBL" id="KAK4780620.1"/>
    </source>
</evidence>
<proteinExistence type="predicted"/>
<dbReference type="PANTHER" id="PTHR12537">
    <property type="entry name" value="RNA BINDING PROTEIN PUMILIO-RELATED"/>
    <property type="match status" value="1"/>
</dbReference>
<keyword evidence="2" id="KW-0963">Cytoplasm</keyword>
<dbReference type="GO" id="GO:0006417">
    <property type="term" value="P:regulation of translation"/>
    <property type="evidence" value="ECO:0007669"/>
    <property type="project" value="UniProtKB-KW"/>
</dbReference>
<dbReference type="PROSITE" id="PS50303">
    <property type="entry name" value="PUM_HD"/>
    <property type="match status" value="1"/>
</dbReference>
<feature type="repeat" description="Pumilio" evidence="7">
    <location>
        <begin position="643"/>
        <end position="680"/>
    </location>
</feature>
<evidence type="ECO:0000256" key="3">
    <source>
        <dbReference type="ARBA" id="ARBA00022737"/>
    </source>
</evidence>
<dbReference type="Pfam" id="PF00806">
    <property type="entry name" value="PUF"/>
    <property type="match status" value="8"/>
</dbReference>
<dbReference type="InterPro" id="IPR033133">
    <property type="entry name" value="PUM-HD"/>
</dbReference>
<organism evidence="9 10">
    <name type="scientific">Trapa incisa</name>
    <dbReference type="NCBI Taxonomy" id="236973"/>
    <lineage>
        <taxon>Eukaryota</taxon>
        <taxon>Viridiplantae</taxon>
        <taxon>Streptophyta</taxon>
        <taxon>Embryophyta</taxon>
        <taxon>Tracheophyta</taxon>
        <taxon>Spermatophyta</taxon>
        <taxon>Magnoliopsida</taxon>
        <taxon>eudicotyledons</taxon>
        <taxon>Gunneridae</taxon>
        <taxon>Pentapetalae</taxon>
        <taxon>rosids</taxon>
        <taxon>malvids</taxon>
        <taxon>Myrtales</taxon>
        <taxon>Lythraceae</taxon>
        <taxon>Trapa</taxon>
    </lineage>
</organism>
<feature type="domain" description="PUM-HD" evidence="8">
    <location>
        <begin position="363"/>
        <end position="706"/>
    </location>
</feature>
<dbReference type="PANTHER" id="PTHR12537:SF147">
    <property type="entry name" value="PUMILIO HOMOLOG 12"/>
    <property type="match status" value="1"/>
</dbReference>
<comment type="function">
    <text evidence="6">Sequence-specific RNA-binding protein that regulates translation and mRNA stability by binding the 3'-UTR of target mRNAs.</text>
</comment>
<evidence type="ECO:0000256" key="7">
    <source>
        <dbReference type="PROSITE-ProRule" id="PRU00317"/>
    </source>
</evidence>
<sequence>MGVNKREVGTDEADELLCEIPKATSGNLNYQEFHKVFQINSCKGTSEMFPKMQSSQPRKMASVNGLPNAFSKTVHTNEPKLPDEQSLTSAFAELNIDYPLGNQYKVFSAHHLNMDPQLTNLGFDGVSEARIGHQNSDLRLNDLLGQKNHLAGRCPQIGYPTGAFSVANNEVQFVPNLPVYPLDVPAANHQQYMMDTQSMLPYLCMTDMDLAAWMDIEKENFYRLCQQSAYYRQLLNRYSDAQQSLQSNGTFISKRHRFYEIPVSQFPEQSNQEGFLHGYGLTRCLKPQNLVLSSPDIRAGHALDTIYPERFSKKNIMRPNDFGSLRPVKFDHVNHMINHNGKLASNDQLSNYLCDCNKLNCLKEDGLNYKSFDLSLLRSKYNCSTNDASIRTYLMAKDQQGCRLLQRKISGGGRKDVEKVFVEIIDHIVDLMTDPFGNYLVQKLLEVCNEDQQTRILQVITRNTADLTRISCDMHGTRVVQKVIETLKTPEQISIVVNSLKPCIVILMKNSNGTHVAQRCLQHLLPEYGLFLFDVAAEYCVELATDRHGCCVLQKCLNYSFGNQRRRLIHEITSNALVLSQDPFGNYVVQFIFELDVPHATNEILHQLEGNFADLSMQKYSSNVVEKCLEYAGVECRASIIRELIGDPRLDQIMQDPFGNYVIQAVLNCSEGHLKSALIEAIEAHVPILRTSPYGKKVLSCNSLKRASMGCGRCAIPVMLKILKFPELESTRLNSGVASFFCCHHCYASVLPTVP</sequence>
<keyword evidence="5" id="KW-0694">RNA-binding</keyword>
<dbReference type="SUPFAM" id="SSF48371">
    <property type="entry name" value="ARM repeat"/>
    <property type="match status" value="1"/>
</dbReference>
<dbReference type="InterPro" id="IPR011989">
    <property type="entry name" value="ARM-like"/>
</dbReference>
<feature type="repeat" description="Pumilio" evidence="7">
    <location>
        <begin position="571"/>
        <end position="606"/>
    </location>
</feature>
<feature type="repeat" description="Pumilio" evidence="7">
    <location>
        <begin position="423"/>
        <end position="458"/>
    </location>
</feature>
<keyword evidence="4" id="KW-0810">Translation regulation</keyword>